<dbReference type="HOGENOM" id="CLU_3213807_0_0_5"/>
<protein>
    <submittedName>
        <fullName evidence="1">Uncharacterized protein</fullName>
    </submittedName>
</protein>
<dbReference type="KEGG" id="thal:A1OE_954"/>
<evidence type="ECO:0000313" key="2">
    <source>
        <dbReference type="Proteomes" id="UP000010077"/>
    </source>
</evidence>
<dbReference type="Proteomes" id="UP000010077">
    <property type="component" value="Chromosome"/>
</dbReference>
<dbReference type="AlphaFoldDB" id="K7YHS0"/>
<proteinExistence type="predicted"/>
<evidence type="ECO:0000313" key="1">
    <source>
        <dbReference type="EMBL" id="AFX99135.1"/>
    </source>
</evidence>
<keyword evidence="2" id="KW-1185">Reference proteome</keyword>
<accession>K7YHS0</accession>
<reference evidence="1 2" key="1">
    <citation type="journal article" date="2012" name="Proc. Natl. Acad. Sci. U.S.A.">
        <title>Genome streamlining and chemical defense in a coral reef symbiosis.</title>
        <authorList>
            <person name="Kwan J.C."/>
            <person name="Donia M.S."/>
            <person name="Han A.W."/>
            <person name="Hirose E."/>
            <person name="Haygood M.G."/>
            <person name="Schmidt E.W."/>
        </authorList>
    </citation>
    <scope>NUCLEOTIDE SEQUENCE [LARGE SCALE GENOMIC DNA]</scope>
    <source>
        <strain evidence="1 2">L2</strain>
    </source>
</reference>
<gene>
    <name evidence="1" type="ORF">A1OE_954</name>
</gene>
<organism evidence="1 2">
    <name type="scientific">Candidatus Endolissoclinum faulkneri L2</name>
    <dbReference type="NCBI Taxonomy" id="1193729"/>
    <lineage>
        <taxon>Bacteria</taxon>
        <taxon>Pseudomonadati</taxon>
        <taxon>Pseudomonadota</taxon>
        <taxon>Alphaproteobacteria</taxon>
        <taxon>Rhodospirillales</taxon>
        <taxon>Rhodospirillaceae</taxon>
        <taxon>Candidatus Endolissoclinum</taxon>
    </lineage>
</organism>
<dbReference type="EMBL" id="CP003539">
    <property type="protein sequence ID" value="AFX99135.1"/>
    <property type="molecule type" value="Genomic_DNA"/>
</dbReference>
<name>K7YHS0_9PROT</name>
<sequence length="44" mass="5552">MTRYRILYKLHTANGYQLLIMLFVKWRKIANEEKIYRLYPFKDL</sequence>